<proteinExistence type="predicted"/>
<evidence type="ECO:0000256" key="1">
    <source>
        <dbReference type="SAM" id="SignalP"/>
    </source>
</evidence>
<gene>
    <name evidence="2" type="ORF">CKM354_001206300</name>
</gene>
<dbReference type="Proteomes" id="UP000825890">
    <property type="component" value="Unassembled WGS sequence"/>
</dbReference>
<name>A0A9P3FKN6_9PEZI</name>
<keyword evidence="1" id="KW-0732">Signal</keyword>
<comment type="caution">
    <text evidence="2">The sequence shown here is derived from an EMBL/GenBank/DDBJ whole genome shotgun (WGS) entry which is preliminary data.</text>
</comment>
<evidence type="ECO:0000313" key="3">
    <source>
        <dbReference type="Proteomes" id="UP000825890"/>
    </source>
</evidence>
<feature type="chain" id="PRO_5040228114" evidence="1">
    <location>
        <begin position="23"/>
        <end position="78"/>
    </location>
</feature>
<accession>A0A9P3FKN6</accession>
<reference evidence="2 3" key="1">
    <citation type="submission" date="2021-01" db="EMBL/GenBank/DDBJ databases">
        <title>Cercospora kikuchii MAFF 305040 whole genome shotgun sequence.</title>
        <authorList>
            <person name="Kashiwa T."/>
            <person name="Suzuki T."/>
        </authorList>
    </citation>
    <scope>NUCLEOTIDE SEQUENCE [LARGE SCALE GENOMIC DNA]</scope>
    <source>
        <strain evidence="2 3">MAFF 305040</strain>
    </source>
</reference>
<protein>
    <submittedName>
        <fullName evidence="2">Uncharacterized protein</fullName>
    </submittedName>
</protein>
<dbReference type="AlphaFoldDB" id="A0A9P3FKN6"/>
<keyword evidence="3" id="KW-1185">Reference proteome</keyword>
<dbReference type="EMBL" id="BOLY01000008">
    <property type="protein sequence ID" value="GIZ49022.1"/>
    <property type="molecule type" value="Genomic_DNA"/>
</dbReference>
<dbReference type="GeneID" id="68297638"/>
<organism evidence="2 3">
    <name type="scientific">Cercospora kikuchii</name>
    <dbReference type="NCBI Taxonomy" id="84275"/>
    <lineage>
        <taxon>Eukaryota</taxon>
        <taxon>Fungi</taxon>
        <taxon>Dikarya</taxon>
        <taxon>Ascomycota</taxon>
        <taxon>Pezizomycotina</taxon>
        <taxon>Dothideomycetes</taxon>
        <taxon>Dothideomycetidae</taxon>
        <taxon>Mycosphaerellales</taxon>
        <taxon>Mycosphaerellaceae</taxon>
        <taxon>Cercospora</taxon>
    </lineage>
</organism>
<dbReference type="RefSeq" id="XP_044663509.1">
    <property type="nucleotide sequence ID" value="XM_044807574.1"/>
</dbReference>
<feature type="signal peptide" evidence="1">
    <location>
        <begin position="1"/>
        <end position="22"/>
    </location>
</feature>
<sequence>MLFKPLYLVSLLVAVLADLVSATPQRGPKVYAGPEVANSYARQTVSVGEKGRPVYWAQTKQLAALGRQQEDYPGVGIH</sequence>
<evidence type="ECO:0000313" key="2">
    <source>
        <dbReference type="EMBL" id="GIZ49022.1"/>
    </source>
</evidence>